<evidence type="ECO:0000256" key="3">
    <source>
        <dbReference type="ARBA" id="ARBA00022801"/>
    </source>
</evidence>
<feature type="active site" description="Charge relay system" evidence="4">
    <location>
        <position position="280"/>
    </location>
</feature>
<feature type="domain" description="AB hydrolase-1" evidence="5">
    <location>
        <begin position="75"/>
        <end position="313"/>
    </location>
</feature>
<dbReference type="InterPro" id="IPR012020">
    <property type="entry name" value="ABHD4"/>
</dbReference>
<proteinExistence type="inferred from homology"/>
<keyword evidence="3" id="KW-0378">Hydrolase</keyword>
<evidence type="ECO:0000313" key="6">
    <source>
        <dbReference type="EMBL" id="GAB55390.1"/>
    </source>
</evidence>
<gene>
    <name evidence="6" type="ORF">GPUN_1266</name>
</gene>
<feature type="active site" description="Charge relay system" evidence="4">
    <location>
        <position position="308"/>
    </location>
</feature>
<comment type="similarity">
    <text evidence="1">Belongs to the AB hydrolase superfamily. AB hydrolase 4 family.</text>
</comment>
<dbReference type="InterPro" id="IPR029058">
    <property type="entry name" value="AB_hydrolase_fold"/>
</dbReference>
<name>H5TAR3_9ALTE</name>
<reference evidence="6 7" key="1">
    <citation type="journal article" date="2012" name="J. Bacteriol.">
        <title>Genome sequence of proteorhodopsin-containing sea ice bacterium Glaciecola punicea ACAM 611T.</title>
        <authorList>
            <person name="Qin Q.-L."/>
            <person name="Xie B.-B."/>
            <person name="Shu Y.-L."/>
            <person name="Rong J.-C."/>
            <person name="Zhao D.-L."/>
            <person name="Zhang X.-Y."/>
            <person name="Chen X.-L."/>
            <person name="Zhou B.-C."/>
            <person name="Zhanga Y.-Z."/>
        </authorList>
    </citation>
    <scope>NUCLEOTIDE SEQUENCE [LARGE SCALE GENOMIC DNA]</scope>
    <source>
        <strain evidence="6 7">ACAM 611</strain>
    </source>
</reference>
<feature type="active site" description="Charge relay system" evidence="4">
    <location>
        <position position="152"/>
    </location>
</feature>
<comment type="caution">
    <text evidence="6">The sequence shown here is derived from an EMBL/GenBank/DDBJ whole genome shotgun (WGS) entry which is preliminary data.</text>
</comment>
<accession>H5TAR3</accession>
<dbReference type="InterPro" id="IPR050960">
    <property type="entry name" value="AB_hydrolase_4_sf"/>
</dbReference>
<dbReference type="OrthoDB" id="332676at2"/>
<evidence type="ECO:0000256" key="4">
    <source>
        <dbReference type="PIRSR" id="PIRSR005211-1"/>
    </source>
</evidence>
<dbReference type="GO" id="GO:0034338">
    <property type="term" value="F:short-chain carboxylesterase activity"/>
    <property type="evidence" value="ECO:0007669"/>
    <property type="project" value="TreeGrafter"/>
</dbReference>
<reference evidence="6 7" key="2">
    <citation type="journal article" date="2017" name="Antonie Van Leeuwenhoek">
        <title>Rhizobium rhizosphaerae sp. nov., a novel species isolated from rice rhizosphere.</title>
        <authorList>
            <person name="Zhao J.J."/>
            <person name="Zhang J."/>
            <person name="Zhang R.J."/>
            <person name="Zhang C.W."/>
            <person name="Yin H.Q."/>
            <person name="Zhang X.X."/>
        </authorList>
    </citation>
    <scope>NUCLEOTIDE SEQUENCE [LARGE SCALE GENOMIC DNA]</scope>
    <source>
        <strain evidence="6 7">ACAM 611</strain>
    </source>
</reference>
<keyword evidence="7" id="KW-1185">Reference proteome</keyword>
<dbReference type="AlphaFoldDB" id="H5TAR3"/>
<evidence type="ECO:0000256" key="1">
    <source>
        <dbReference type="ARBA" id="ARBA00010884"/>
    </source>
</evidence>
<keyword evidence="2" id="KW-0719">Serine esterase</keyword>
<evidence type="ECO:0000259" key="5">
    <source>
        <dbReference type="Pfam" id="PF00561"/>
    </source>
</evidence>
<dbReference type="NCBIfam" id="NF008218">
    <property type="entry name" value="PRK10985.1"/>
    <property type="match status" value="1"/>
</dbReference>
<dbReference type="STRING" id="56804.BAE46_06280"/>
<dbReference type="PIRSF" id="PIRSF005211">
    <property type="entry name" value="Ab_hydro_YheT"/>
    <property type="match status" value="1"/>
</dbReference>
<dbReference type="PANTHER" id="PTHR10794:SF94">
    <property type="entry name" value="ESTERASE YHET-RELATED"/>
    <property type="match status" value="1"/>
</dbReference>
<dbReference type="InterPro" id="IPR000073">
    <property type="entry name" value="AB_hydrolase_1"/>
</dbReference>
<dbReference type="Gene3D" id="3.40.50.1820">
    <property type="entry name" value="alpha/beta hydrolase"/>
    <property type="match status" value="1"/>
</dbReference>
<evidence type="ECO:0000313" key="7">
    <source>
        <dbReference type="Proteomes" id="UP000053586"/>
    </source>
</evidence>
<dbReference type="EMBL" id="BAET01000012">
    <property type="protein sequence ID" value="GAB55390.1"/>
    <property type="molecule type" value="Genomic_DNA"/>
</dbReference>
<evidence type="ECO:0000256" key="2">
    <source>
        <dbReference type="ARBA" id="ARBA00022487"/>
    </source>
</evidence>
<dbReference type="SUPFAM" id="SSF53474">
    <property type="entry name" value="alpha/beta-Hydrolases"/>
    <property type="match status" value="1"/>
</dbReference>
<dbReference type="InterPro" id="IPR000952">
    <property type="entry name" value="AB_hydrolase_4_CS"/>
</dbReference>
<organism evidence="6 7">
    <name type="scientific">Glaciecola punicea ACAM 611</name>
    <dbReference type="NCBI Taxonomy" id="1121923"/>
    <lineage>
        <taxon>Bacteria</taxon>
        <taxon>Pseudomonadati</taxon>
        <taxon>Pseudomonadota</taxon>
        <taxon>Gammaproteobacteria</taxon>
        <taxon>Alteromonadales</taxon>
        <taxon>Alteromonadaceae</taxon>
        <taxon>Glaciecola</taxon>
    </lineage>
</organism>
<dbReference type="GO" id="GO:0047372">
    <property type="term" value="F:monoacylglycerol lipase activity"/>
    <property type="evidence" value="ECO:0007669"/>
    <property type="project" value="TreeGrafter"/>
</dbReference>
<dbReference type="PROSITE" id="PS01133">
    <property type="entry name" value="UPF0017"/>
    <property type="match status" value="1"/>
</dbReference>
<dbReference type="Proteomes" id="UP000053586">
    <property type="component" value="Unassembled WGS sequence"/>
</dbReference>
<dbReference type="eggNOG" id="COG0429">
    <property type="taxonomic scope" value="Bacteria"/>
</dbReference>
<dbReference type="PANTHER" id="PTHR10794">
    <property type="entry name" value="ABHYDROLASE DOMAIN-CONTAINING PROTEIN"/>
    <property type="match status" value="1"/>
</dbReference>
<dbReference type="RefSeq" id="WP_006004435.1">
    <property type="nucleotide sequence ID" value="NZ_BAET01000012.1"/>
</dbReference>
<protein>
    <recommendedName>
        <fullName evidence="5">AB hydrolase-1 domain-containing protein</fullName>
    </recommendedName>
</protein>
<sequence>MIDSVKTKFGRISAANFKPKPWLQNAHVQTVLSKMLVRSPQINYINERIQTPDSDFIDLAWAMPHKSVNVRGIAILFHGLEGSSQSHYIKHVIFELNAIGLGCVVMHFRGCSGEPNLMPIAYHSGATFDAQFLVPIIKARYADKPLFAVGFSLGGNMLMKLMAHHAYLPIKASICVSAPLNLAASSAAIQVGFSRVYQWHLMKSMKRNLLTKMQTVDMTASLKVSLADIAKMTTFFEFDEHITSVLHGFRDANDYYEKCSALHDLVLIDKPTLILHAKDDPFMDDRVIPGPPLINKHVAYELSEFGGHVGFLESLSARSKLWLPQRITHFLSEFLC</sequence>
<dbReference type="Pfam" id="PF00561">
    <property type="entry name" value="Abhydrolase_1"/>
    <property type="match status" value="1"/>
</dbReference>